<organism evidence="2 3">
    <name type="scientific">Trichomonas vaginalis (strain ATCC PRA-98 / G3)</name>
    <dbReference type="NCBI Taxonomy" id="412133"/>
    <lineage>
        <taxon>Eukaryota</taxon>
        <taxon>Metamonada</taxon>
        <taxon>Parabasalia</taxon>
        <taxon>Trichomonadida</taxon>
        <taxon>Trichomonadidae</taxon>
        <taxon>Trichomonas</taxon>
    </lineage>
</organism>
<evidence type="ECO:0000256" key="1">
    <source>
        <dbReference type="SAM" id="MobiDB-lite"/>
    </source>
</evidence>
<dbReference type="InParanoid" id="A2DKW3"/>
<dbReference type="VEuPathDB" id="TrichDB:TVAG_146590"/>
<reference evidence="2" key="2">
    <citation type="journal article" date="2007" name="Science">
        <title>Draft genome sequence of the sexually transmitted pathogen Trichomonas vaginalis.</title>
        <authorList>
            <person name="Carlton J.M."/>
            <person name="Hirt R.P."/>
            <person name="Silva J.C."/>
            <person name="Delcher A.L."/>
            <person name="Schatz M."/>
            <person name="Zhao Q."/>
            <person name="Wortman J.R."/>
            <person name="Bidwell S.L."/>
            <person name="Alsmark U.C.M."/>
            <person name="Besteiro S."/>
            <person name="Sicheritz-Ponten T."/>
            <person name="Noel C.J."/>
            <person name="Dacks J.B."/>
            <person name="Foster P.G."/>
            <person name="Simillion C."/>
            <person name="Van de Peer Y."/>
            <person name="Miranda-Saavedra D."/>
            <person name="Barton G.J."/>
            <person name="Westrop G.D."/>
            <person name="Mueller S."/>
            <person name="Dessi D."/>
            <person name="Fiori P.L."/>
            <person name="Ren Q."/>
            <person name="Paulsen I."/>
            <person name="Zhang H."/>
            <person name="Bastida-Corcuera F.D."/>
            <person name="Simoes-Barbosa A."/>
            <person name="Brown M.T."/>
            <person name="Hayes R.D."/>
            <person name="Mukherjee M."/>
            <person name="Okumura C.Y."/>
            <person name="Schneider R."/>
            <person name="Smith A.J."/>
            <person name="Vanacova S."/>
            <person name="Villalvazo M."/>
            <person name="Haas B.J."/>
            <person name="Pertea M."/>
            <person name="Feldblyum T.V."/>
            <person name="Utterback T.R."/>
            <person name="Shu C.L."/>
            <person name="Osoegawa K."/>
            <person name="de Jong P.J."/>
            <person name="Hrdy I."/>
            <person name="Horvathova L."/>
            <person name="Zubacova Z."/>
            <person name="Dolezal P."/>
            <person name="Malik S.B."/>
            <person name="Logsdon J.M. Jr."/>
            <person name="Henze K."/>
            <person name="Gupta A."/>
            <person name="Wang C.C."/>
            <person name="Dunne R.L."/>
            <person name="Upcroft J.A."/>
            <person name="Upcroft P."/>
            <person name="White O."/>
            <person name="Salzberg S.L."/>
            <person name="Tang P."/>
            <person name="Chiu C.-H."/>
            <person name="Lee Y.-S."/>
            <person name="Embley T.M."/>
            <person name="Coombs G.H."/>
            <person name="Mottram J.C."/>
            <person name="Tachezy J."/>
            <person name="Fraser-Liggett C.M."/>
            <person name="Johnson P.J."/>
        </authorList>
    </citation>
    <scope>NUCLEOTIDE SEQUENCE [LARGE SCALE GENOMIC DNA]</scope>
    <source>
        <strain evidence="2">G3</strain>
    </source>
</reference>
<feature type="compositionally biased region" description="Low complexity" evidence="1">
    <location>
        <begin position="189"/>
        <end position="198"/>
    </location>
</feature>
<gene>
    <name evidence="2" type="ORF">TVAG_146590</name>
</gene>
<sequence length="288" mass="33143">MDEKIANAMIQNGSMNKLNSLYISEVAIEGQKSSIGFLKPYKFFKKDKVNKIAAELVMHYLISFEFTNTARCISSESSNSEIFDFDSRATSFSELRLPQTDAPIKSLMAEWLKDVSTPFYDNRDRLSEGIMKRYSELFKESAHSSYYSKTEQKDLPRPPPLQNPPELRMVFPDKSPPKQQIGIIKSNLQQKKSPSSVKPKQEIYQPKNVYQKPEPYTSRKRPDSHYSSILKFSDSDDDWSPPEQILPRKTETKAKANNNNQQAYHYDAKKSGNYDNTISDVFDDIGDF</sequence>
<evidence type="ECO:0000313" key="2">
    <source>
        <dbReference type="EMBL" id="EAY18916.1"/>
    </source>
</evidence>
<feature type="region of interest" description="Disordered" evidence="1">
    <location>
        <begin position="147"/>
        <end position="276"/>
    </location>
</feature>
<keyword evidence="3" id="KW-1185">Reference proteome</keyword>
<dbReference type="RefSeq" id="XP_001579902.1">
    <property type="nucleotide sequence ID" value="XM_001579852.1"/>
</dbReference>
<evidence type="ECO:0008006" key="4">
    <source>
        <dbReference type="Google" id="ProtNLM"/>
    </source>
</evidence>
<reference evidence="2" key="1">
    <citation type="submission" date="2006-10" db="EMBL/GenBank/DDBJ databases">
        <authorList>
            <person name="Amadeo P."/>
            <person name="Zhao Q."/>
            <person name="Wortman J."/>
            <person name="Fraser-Liggett C."/>
            <person name="Carlton J."/>
        </authorList>
    </citation>
    <scope>NUCLEOTIDE SEQUENCE</scope>
    <source>
        <strain evidence="2">G3</strain>
    </source>
</reference>
<dbReference type="KEGG" id="tva:5464422"/>
<dbReference type="EMBL" id="DS113213">
    <property type="protein sequence ID" value="EAY18916.1"/>
    <property type="molecule type" value="Genomic_DNA"/>
</dbReference>
<dbReference type="Proteomes" id="UP000001542">
    <property type="component" value="Unassembled WGS sequence"/>
</dbReference>
<dbReference type="VEuPathDB" id="TrichDB:TVAGG3_0361570"/>
<name>A2DKW3_TRIV3</name>
<evidence type="ECO:0000313" key="3">
    <source>
        <dbReference type="Proteomes" id="UP000001542"/>
    </source>
</evidence>
<accession>A2DKW3</accession>
<dbReference type="AlphaFoldDB" id="A2DKW3"/>
<protein>
    <recommendedName>
        <fullName evidence="4">LisH domain-containing protein</fullName>
    </recommendedName>
</protein>
<proteinExistence type="predicted"/>